<keyword evidence="1" id="KW-1133">Transmembrane helix</keyword>
<dbReference type="AlphaFoldDB" id="A0A101V4B2"/>
<dbReference type="STRING" id="909626.AQJ91_04575"/>
<evidence type="ECO:0000256" key="1">
    <source>
        <dbReference type="SAM" id="Phobius"/>
    </source>
</evidence>
<evidence type="ECO:0000313" key="3">
    <source>
        <dbReference type="Proteomes" id="UP000053260"/>
    </source>
</evidence>
<sequence length="179" mass="19870">MIEEQTAEPREDQVVLEYEHQHADLVEGLRTLVRTRGVAALVYRPAFLAVFGLLGLGLLVLDVSHPENFLLPGLMFVGCAVLLYFAPHFTARTTLKAQQHQGLVRVTVNAEGIRATGAHADVHQTWGNFGSYAESDRVFVLRSPDRGGRCAMVLVKRGAAQPADLDRLRTMLDRHLHHV</sequence>
<dbReference type="Proteomes" id="UP000053260">
    <property type="component" value="Unassembled WGS sequence"/>
</dbReference>
<name>A0A101V4B2_9ACTN</name>
<comment type="caution">
    <text evidence="2">The sequence shown here is derived from an EMBL/GenBank/DDBJ whole genome shotgun (WGS) entry which is preliminary data.</text>
</comment>
<proteinExistence type="predicted"/>
<feature type="transmembrane region" description="Helical" evidence="1">
    <location>
        <begin position="69"/>
        <end position="86"/>
    </location>
</feature>
<reference evidence="2 3" key="1">
    <citation type="submission" date="2015-10" db="EMBL/GenBank/DDBJ databases">
        <title>Draft genome sequence of Streptomyces sp. RV15, isolated from a marine sponge.</title>
        <authorList>
            <person name="Ruckert C."/>
            <person name="Abdelmohsen U.R."/>
            <person name="Winkler A."/>
            <person name="Hentschel U."/>
            <person name="Kalinowski J."/>
            <person name="Kampfer P."/>
            <person name="Glaeser S."/>
        </authorList>
    </citation>
    <scope>NUCLEOTIDE SEQUENCE [LARGE SCALE GENOMIC DNA]</scope>
    <source>
        <strain evidence="2 3">RV15</strain>
    </source>
</reference>
<protein>
    <recommendedName>
        <fullName evidence="4">YcxB-like protein domain-containing protein</fullName>
    </recommendedName>
</protein>
<dbReference type="OrthoDB" id="4327547at2"/>
<dbReference type="EMBL" id="LMXB01000018">
    <property type="protein sequence ID" value="KUO22255.1"/>
    <property type="molecule type" value="Genomic_DNA"/>
</dbReference>
<accession>A0A101V4B2</accession>
<dbReference type="RefSeq" id="WP_067016603.1">
    <property type="nucleotide sequence ID" value="NZ_KQ949076.1"/>
</dbReference>
<gene>
    <name evidence="2" type="ORF">AQJ91_04575</name>
</gene>
<keyword evidence="1" id="KW-0812">Transmembrane</keyword>
<feature type="transmembrane region" description="Helical" evidence="1">
    <location>
        <begin position="41"/>
        <end position="63"/>
    </location>
</feature>
<keyword evidence="1" id="KW-0472">Membrane</keyword>
<keyword evidence="3" id="KW-1185">Reference proteome</keyword>
<evidence type="ECO:0000313" key="2">
    <source>
        <dbReference type="EMBL" id="KUO22255.1"/>
    </source>
</evidence>
<evidence type="ECO:0008006" key="4">
    <source>
        <dbReference type="Google" id="ProtNLM"/>
    </source>
</evidence>
<organism evidence="2 3">
    <name type="scientific">Streptomyces dysideae</name>
    <dbReference type="NCBI Taxonomy" id="909626"/>
    <lineage>
        <taxon>Bacteria</taxon>
        <taxon>Bacillati</taxon>
        <taxon>Actinomycetota</taxon>
        <taxon>Actinomycetes</taxon>
        <taxon>Kitasatosporales</taxon>
        <taxon>Streptomycetaceae</taxon>
        <taxon>Streptomyces</taxon>
    </lineage>
</organism>